<dbReference type="EMBL" id="CAJNAP010000034">
    <property type="protein sequence ID" value="CAE6513080.1"/>
    <property type="molecule type" value="Genomic_DNA"/>
</dbReference>
<organism evidence="1 2">
    <name type="scientific">Nitrosomonas nitrosa</name>
    <dbReference type="NCBI Taxonomy" id="52442"/>
    <lineage>
        <taxon>Bacteria</taxon>
        <taxon>Pseudomonadati</taxon>
        <taxon>Pseudomonadota</taxon>
        <taxon>Betaproteobacteria</taxon>
        <taxon>Nitrosomonadales</taxon>
        <taxon>Nitrosomonadaceae</taxon>
        <taxon>Nitrosomonas</taxon>
    </lineage>
</organism>
<protein>
    <submittedName>
        <fullName evidence="1">Uncharacterized protein</fullName>
    </submittedName>
</protein>
<gene>
    <name evidence="1" type="ORF">NMYAN_40210</name>
</gene>
<reference evidence="1" key="1">
    <citation type="submission" date="2021-02" db="EMBL/GenBank/DDBJ databases">
        <authorList>
            <person name="Han P."/>
        </authorList>
    </citation>
    <scope>NUCLEOTIDE SEQUENCE</scope>
    <source>
        <strain evidence="1">Nitrosomonas nitrosa 18-3D</strain>
    </source>
</reference>
<evidence type="ECO:0000313" key="1">
    <source>
        <dbReference type="EMBL" id="CAE6513080.1"/>
    </source>
</evidence>
<dbReference type="Proteomes" id="UP000601736">
    <property type="component" value="Unassembled WGS sequence"/>
</dbReference>
<comment type="caution">
    <text evidence="1">The sequence shown here is derived from an EMBL/GenBank/DDBJ whole genome shotgun (WGS) entry which is preliminary data.</text>
</comment>
<proteinExistence type="predicted"/>
<evidence type="ECO:0000313" key="2">
    <source>
        <dbReference type="Proteomes" id="UP000601736"/>
    </source>
</evidence>
<dbReference type="AlphaFoldDB" id="A0A8H8Z1Z6"/>
<accession>A0A8H8Z1Z6</accession>
<sequence>MAGDFERRPYQSSVFKSQDLKEKFLTTRFDFPFDNFFNTCILGGYLRILHILPYSKQQSEQTPLAQVEKLLIILLFSTGSK</sequence>
<name>A0A8H8Z1Z6_9PROT</name>